<accession>A0A3M3KF98</accession>
<reference evidence="1 2" key="1">
    <citation type="submission" date="2018-08" db="EMBL/GenBank/DDBJ databases">
        <title>Recombination of ecologically and evolutionarily significant loci maintains genetic cohesion in the Pseudomonas syringae species complex.</title>
        <authorList>
            <person name="Dillon M."/>
            <person name="Thakur S."/>
            <person name="Almeida R.N.D."/>
            <person name="Weir B.S."/>
            <person name="Guttman D.S."/>
        </authorList>
    </citation>
    <scope>NUCLEOTIDE SEQUENCE [LARGE SCALE GENOMIC DNA]</scope>
    <source>
        <strain evidence="1 2">ICMP 2821</strain>
    </source>
</reference>
<dbReference type="AlphaFoldDB" id="A0A3M3KF98"/>
<sequence length="98" mass="10949">MTTKVRNAKLARPAAEKLIDWPRADPVALAAFDPASKTCMMNCSPHGLDPRSREERKFLCDDCEQYQPSVHEQLRESQAREVALRAELAALRAASPNT</sequence>
<dbReference type="EMBL" id="RBOW01000841">
    <property type="protein sequence ID" value="RMN21121.1"/>
    <property type="molecule type" value="Genomic_DNA"/>
</dbReference>
<dbReference type="Proteomes" id="UP000281372">
    <property type="component" value="Unassembled WGS sequence"/>
</dbReference>
<protein>
    <submittedName>
        <fullName evidence="1">Uncharacterized protein</fullName>
    </submittedName>
</protein>
<gene>
    <name evidence="1" type="ORF">ALQ64_02822</name>
</gene>
<name>A0A3M3KF98_PSECA</name>
<dbReference type="RefSeq" id="WP_147464681.1">
    <property type="nucleotide sequence ID" value="NZ_RBOW01000841.1"/>
</dbReference>
<comment type="caution">
    <text evidence="1">The sequence shown here is derived from an EMBL/GenBank/DDBJ whole genome shotgun (WGS) entry which is preliminary data.</text>
</comment>
<evidence type="ECO:0000313" key="2">
    <source>
        <dbReference type="Proteomes" id="UP000281372"/>
    </source>
</evidence>
<evidence type="ECO:0000313" key="1">
    <source>
        <dbReference type="EMBL" id="RMN21121.1"/>
    </source>
</evidence>
<proteinExistence type="predicted"/>
<organism evidence="1 2">
    <name type="scientific">Pseudomonas cannabina</name>
    <dbReference type="NCBI Taxonomy" id="86840"/>
    <lineage>
        <taxon>Bacteria</taxon>
        <taxon>Pseudomonadati</taxon>
        <taxon>Pseudomonadota</taxon>
        <taxon>Gammaproteobacteria</taxon>
        <taxon>Pseudomonadales</taxon>
        <taxon>Pseudomonadaceae</taxon>
        <taxon>Pseudomonas</taxon>
    </lineage>
</organism>